<comment type="subcellular location">
    <subcellularLocation>
        <location evidence="1">Membrane</location>
        <topology evidence="1">Multi-pass membrane protein</topology>
    </subcellularLocation>
</comment>
<feature type="transmembrane region" description="Helical" evidence="3">
    <location>
        <begin position="191"/>
        <end position="214"/>
    </location>
</feature>
<evidence type="ECO:0000313" key="4">
    <source>
        <dbReference type="EMBL" id="OIW26927.1"/>
    </source>
</evidence>
<dbReference type="InParanoid" id="A0A1J7IGT2"/>
<accession>A0A1J7IGT2</accession>
<dbReference type="InterPro" id="IPR036259">
    <property type="entry name" value="MFS_trans_sf"/>
</dbReference>
<keyword evidence="3" id="KW-0812">Transmembrane</keyword>
<feature type="transmembrane region" description="Helical" evidence="3">
    <location>
        <begin position="324"/>
        <end position="343"/>
    </location>
</feature>
<organism evidence="4 5">
    <name type="scientific">Coniochaeta ligniaria NRRL 30616</name>
    <dbReference type="NCBI Taxonomy" id="1408157"/>
    <lineage>
        <taxon>Eukaryota</taxon>
        <taxon>Fungi</taxon>
        <taxon>Dikarya</taxon>
        <taxon>Ascomycota</taxon>
        <taxon>Pezizomycotina</taxon>
        <taxon>Sordariomycetes</taxon>
        <taxon>Sordariomycetidae</taxon>
        <taxon>Coniochaetales</taxon>
        <taxon>Coniochaetaceae</taxon>
        <taxon>Coniochaeta</taxon>
    </lineage>
</organism>
<dbReference type="AlphaFoldDB" id="A0A1J7IGT2"/>
<keyword evidence="5" id="KW-1185">Reference proteome</keyword>
<dbReference type="InterPro" id="IPR011701">
    <property type="entry name" value="MFS"/>
</dbReference>
<feature type="transmembrane region" description="Helical" evidence="3">
    <location>
        <begin position="160"/>
        <end position="179"/>
    </location>
</feature>
<dbReference type="GO" id="GO:0022857">
    <property type="term" value="F:transmembrane transporter activity"/>
    <property type="evidence" value="ECO:0007669"/>
    <property type="project" value="InterPro"/>
</dbReference>
<feature type="transmembrane region" description="Helical" evidence="3">
    <location>
        <begin position="127"/>
        <end position="154"/>
    </location>
</feature>
<comment type="similarity">
    <text evidence="2">Belongs to the major facilitator superfamily. Monocarboxylate porter (TC 2.A.1.13) family.</text>
</comment>
<dbReference type="PANTHER" id="PTHR11360">
    <property type="entry name" value="MONOCARBOXYLATE TRANSPORTER"/>
    <property type="match status" value="1"/>
</dbReference>
<evidence type="ECO:0000256" key="1">
    <source>
        <dbReference type="ARBA" id="ARBA00004141"/>
    </source>
</evidence>
<dbReference type="SUPFAM" id="SSF103473">
    <property type="entry name" value="MFS general substrate transporter"/>
    <property type="match status" value="1"/>
</dbReference>
<feature type="transmembrane region" description="Helical" evidence="3">
    <location>
        <begin position="264"/>
        <end position="287"/>
    </location>
</feature>
<dbReference type="Proteomes" id="UP000182658">
    <property type="component" value="Unassembled WGS sequence"/>
</dbReference>
<keyword evidence="3" id="KW-0472">Membrane</keyword>
<feature type="transmembrane region" description="Helical" evidence="3">
    <location>
        <begin position="100"/>
        <end position="120"/>
    </location>
</feature>
<dbReference type="OrthoDB" id="6499973at2759"/>
<feature type="transmembrane region" description="Helical" evidence="3">
    <location>
        <begin position="390"/>
        <end position="410"/>
    </location>
</feature>
<sequence>MATPDSASLSGGEVEVEKVPTLDVGPPPDGGWKAWGQAALMHVVFLNTWGVANSFGIFQNYYTSELDFSQFSVSWIGSVQVFFLFFVGVAAGRATDAGHFRVTFALGVLLQLLGIFLTSLCTKYWQIFLAQGVCVGLGNGCTFCPALTVLSAYFHRNRAFAVGVGAAGAATGGLIYPVMVDHLLNRHHIGFPWTMRVVGLVMLATYVPCLVWFAPRLPPRKTGPWVDWSAFRELPFVFFATSMFFNFWGLYFAFFYLGTFARDIIGLAEPVNLIMVLNGVGMIGRIVPNIVASQWTGPLNTLVPMNLAAAVLMYCWIAVRSGGALYAFTVLFGLAAAAIQALFPATATTMTPHANRAGTRVGMIFTIVSFATLTGPAIAGVLIERDNGSYVYAQLFAGTSFVLGAFLAAASRLAKTGFVLRARA</sequence>
<dbReference type="Gene3D" id="1.20.1250.20">
    <property type="entry name" value="MFS general substrate transporter like domains"/>
    <property type="match status" value="2"/>
</dbReference>
<protein>
    <submittedName>
        <fullName evidence="4">MFS general substrate transporter</fullName>
    </submittedName>
</protein>
<evidence type="ECO:0000256" key="3">
    <source>
        <dbReference type="SAM" id="Phobius"/>
    </source>
</evidence>
<dbReference type="InterPro" id="IPR050327">
    <property type="entry name" value="Proton-linked_MCT"/>
</dbReference>
<evidence type="ECO:0000313" key="5">
    <source>
        <dbReference type="Proteomes" id="UP000182658"/>
    </source>
</evidence>
<evidence type="ECO:0000256" key="2">
    <source>
        <dbReference type="ARBA" id="ARBA00006727"/>
    </source>
</evidence>
<dbReference type="PANTHER" id="PTHR11360:SF130">
    <property type="entry name" value="MAJOR FACILITATOR SUPERFAMILY (MFS) PROFILE DOMAIN-CONTAINING PROTEIN-RELATED"/>
    <property type="match status" value="1"/>
</dbReference>
<keyword evidence="3" id="KW-1133">Transmembrane helix</keyword>
<name>A0A1J7IGT2_9PEZI</name>
<feature type="transmembrane region" description="Helical" evidence="3">
    <location>
        <begin position="299"/>
        <end position="317"/>
    </location>
</feature>
<dbReference type="GO" id="GO:0016020">
    <property type="term" value="C:membrane"/>
    <property type="evidence" value="ECO:0007669"/>
    <property type="project" value="UniProtKB-SubCell"/>
</dbReference>
<feature type="transmembrane region" description="Helical" evidence="3">
    <location>
        <begin position="73"/>
        <end position="94"/>
    </location>
</feature>
<gene>
    <name evidence="4" type="ORF">CONLIGDRAFT_717116</name>
</gene>
<reference evidence="4 5" key="1">
    <citation type="submission" date="2016-10" db="EMBL/GenBank/DDBJ databases">
        <title>Draft genome sequence of Coniochaeta ligniaria NRRL30616, a lignocellulolytic fungus for bioabatement of inhibitors in plant biomass hydrolysates.</title>
        <authorList>
            <consortium name="DOE Joint Genome Institute"/>
            <person name="Jimenez D.J."/>
            <person name="Hector R.E."/>
            <person name="Riley R."/>
            <person name="Sun H."/>
            <person name="Grigoriev I.V."/>
            <person name="Van Elsas J.D."/>
            <person name="Nichols N.N."/>
        </authorList>
    </citation>
    <scope>NUCLEOTIDE SEQUENCE [LARGE SCALE GENOMIC DNA]</scope>
    <source>
        <strain evidence="4 5">NRRL 30616</strain>
    </source>
</reference>
<dbReference type="Pfam" id="PF07690">
    <property type="entry name" value="MFS_1"/>
    <property type="match status" value="1"/>
</dbReference>
<proteinExistence type="inferred from homology"/>
<dbReference type="EMBL" id="KV875100">
    <property type="protein sequence ID" value="OIW26927.1"/>
    <property type="molecule type" value="Genomic_DNA"/>
</dbReference>
<feature type="transmembrane region" description="Helical" evidence="3">
    <location>
        <begin position="234"/>
        <end position="257"/>
    </location>
</feature>
<feature type="transmembrane region" description="Helical" evidence="3">
    <location>
        <begin position="363"/>
        <end position="383"/>
    </location>
</feature>
<feature type="transmembrane region" description="Helical" evidence="3">
    <location>
        <begin position="34"/>
        <end position="52"/>
    </location>
</feature>